<sequence length="174" mass="19236">MSNPVTEHLIAYHAYDADGEMYGVVDVELPTVTSMKKTIKGAGISGEVEVPLFGHTESLKVKINWRSLTPHAIKLSRPGAHLLEVRGALQEQNASTGEYRVIPHKVVMRTMAHNIGLGKLAVGEDSDTNNELEVSYLKISQDGIETLEIDKFNYIYKIAGTDYLKDVRVALGRE</sequence>
<dbReference type="AlphaFoldDB" id="A0A917G2H1"/>
<dbReference type="Proteomes" id="UP000616608">
    <property type="component" value="Unassembled WGS sequence"/>
</dbReference>
<comment type="caution">
    <text evidence="1">The sequence shown here is derived from an EMBL/GenBank/DDBJ whole genome shotgun (WGS) entry which is preliminary data.</text>
</comment>
<dbReference type="InterPro" id="IPR006498">
    <property type="entry name" value="Tail_tube"/>
</dbReference>
<dbReference type="RefSeq" id="WP_188614187.1">
    <property type="nucleotide sequence ID" value="NZ_BMJT01000003.1"/>
</dbReference>
<reference evidence="1" key="1">
    <citation type="journal article" date="2014" name="Int. J. Syst. Evol. Microbiol.">
        <title>Complete genome sequence of Corynebacterium casei LMG S-19264T (=DSM 44701T), isolated from a smear-ripened cheese.</title>
        <authorList>
            <consortium name="US DOE Joint Genome Institute (JGI-PGF)"/>
            <person name="Walter F."/>
            <person name="Albersmeier A."/>
            <person name="Kalinowski J."/>
            <person name="Ruckert C."/>
        </authorList>
    </citation>
    <scope>NUCLEOTIDE SEQUENCE</scope>
    <source>
        <strain evidence="1">CGMCC 1.15760</strain>
    </source>
</reference>
<name>A0A917G2H1_9BACI</name>
<evidence type="ECO:0000313" key="1">
    <source>
        <dbReference type="EMBL" id="GGG19772.1"/>
    </source>
</evidence>
<reference evidence="1" key="2">
    <citation type="submission" date="2020-09" db="EMBL/GenBank/DDBJ databases">
        <authorList>
            <person name="Sun Q."/>
            <person name="Zhou Y."/>
        </authorList>
    </citation>
    <scope>NUCLEOTIDE SEQUENCE</scope>
    <source>
        <strain evidence="1">CGMCC 1.15760</strain>
    </source>
</reference>
<gene>
    <name evidence="1" type="ORF">GCM10007425_12740</name>
</gene>
<evidence type="ECO:0008006" key="3">
    <source>
        <dbReference type="Google" id="ProtNLM"/>
    </source>
</evidence>
<organism evidence="1 2">
    <name type="scientific">Lysinibacillus alkalisoli</name>
    <dbReference type="NCBI Taxonomy" id="1911548"/>
    <lineage>
        <taxon>Bacteria</taxon>
        <taxon>Bacillati</taxon>
        <taxon>Bacillota</taxon>
        <taxon>Bacilli</taxon>
        <taxon>Bacillales</taxon>
        <taxon>Bacillaceae</taxon>
        <taxon>Lysinibacillus</taxon>
    </lineage>
</organism>
<dbReference type="EMBL" id="BMJT01000003">
    <property type="protein sequence ID" value="GGG19772.1"/>
    <property type="molecule type" value="Genomic_DNA"/>
</dbReference>
<protein>
    <recommendedName>
        <fullName evidence="3">Phage tail protein</fullName>
    </recommendedName>
</protein>
<evidence type="ECO:0000313" key="2">
    <source>
        <dbReference type="Proteomes" id="UP000616608"/>
    </source>
</evidence>
<accession>A0A917G2H1</accession>
<proteinExistence type="predicted"/>
<keyword evidence="2" id="KW-1185">Reference proteome</keyword>
<dbReference type="Pfam" id="PF04985">
    <property type="entry name" value="Phage_tube"/>
    <property type="match status" value="1"/>
</dbReference>